<dbReference type="Proteomes" id="UP000239480">
    <property type="component" value="Unassembled WGS sequence"/>
</dbReference>
<comment type="caution">
    <text evidence="14">The sequence shown here is derived from an EMBL/GenBank/DDBJ whole genome shotgun (WGS) entry which is preliminary data.</text>
</comment>
<dbReference type="Pfam" id="PF01467">
    <property type="entry name" value="CTP_transf_like"/>
    <property type="match status" value="1"/>
</dbReference>
<evidence type="ECO:0000256" key="8">
    <source>
        <dbReference type="ARBA" id="ARBA00022840"/>
    </source>
</evidence>
<evidence type="ECO:0000313" key="15">
    <source>
        <dbReference type="Proteomes" id="UP000239480"/>
    </source>
</evidence>
<comment type="function">
    <text evidence="1 11">Catalyzes the reversible adenylation of nicotinate mononucleotide (NaMN) to nicotinic acid adenine dinucleotide (NaAD).</text>
</comment>
<dbReference type="InterPro" id="IPR004821">
    <property type="entry name" value="Cyt_trans-like"/>
</dbReference>
<dbReference type="GO" id="GO:0004515">
    <property type="term" value="F:nicotinate-nucleotide adenylyltransferase activity"/>
    <property type="evidence" value="ECO:0007669"/>
    <property type="project" value="UniProtKB-UniRule"/>
</dbReference>
<dbReference type="CDD" id="cd02165">
    <property type="entry name" value="NMNAT"/>
    <property type="match status" value="1"/>
</dbReference>
<keyword evidence="7 11" id="KW-0547">Nucleotide-binding</keyword>
<evidence type="ECO:0000256" key="11">
    <source>
        <dbReference type="HAMAP-Rule" id="MF_00244"/>
    </source>
</evidence>
<evidence type="ECO:0000256" key="1">
    <source>
        <dbReference type="ARBA" id="ARBA00002324"/>
    </source>
</evidence>
<keyword evidence="15" id="KW-1185">Reference proteome</keyword>
<comment type="pathway">
    <text evidence="2 11">Cofactor biosynthesis; NAD(+) biosynthesis; deamido-NAD(+) from nicotinate D-ribonucleotide: step 1/1.</text>
</comment>
<keyword evidence="9 11" id="KW-0520">NAD</keyword>
<dbReference type="GO" id="GO:0009435">
    <property type="term" value="P:NAD+ biosynthetic process"/>
    <property type="evidence" value="ECO:0007669"/>
    <property type="project" value="UniProtKB-UniRule"/>
</dbReference>
<dbReference type="EC" id="2.7.7.18" evidence="11"/>
<dbReference type="AlphaFoldDB" id="A0A2T0RPC4"/>
<evidence type="ECO:0000256" key="6">
    <source>
        <dbReference type="ARBA" id="ARBA00022695"/>
    </source>
</evidence>
<dbReference type="InterPro" id="IPR005248">
    <property type="entry name" value="NadD/NMNAT"/>
</dbReference>
<evidence type="ECO:0000259" key="13">
    <source>
        <dbReference type="Pfam" id="PF01467"/>
    </source>
</evidence>
<evidence type="ECO:0000256" key="7">
    <source>
        <dbReference type="ARBA" id="ARBA00022741"/>
    </source>
</evidence>
<dbReference type="GO" id="GO:0005524">
    <property type="term" value="F:ATP binding"/>
    <property type="evidence" value="ECO:0007669"/>
    <property type="project" value="UniProtKB-KW"/>
</dbReference>
<organism evidence="14 15">
    <name type="scientific">Aliiruegeria haliotis</name>
    <dbReference type="NCBI Taxonomy" id="1280846"/>
    <lineage>
        <taxon>Bacteria</taxon>
        <taxon>Pseudomonadati</taxon>
        <taxon>Pseudomonadota</taxon>
        <taxon>Alphaproteobacteria</taxon>
        <taxon>Rhodobacterales</taxon>
        <taxon>Roseobacteraceae</taxon>
        <taxon>Aliiruegeria</taxon>
    </lineage>
</organism>
<evidence type="ECO:0000256" key="4">
    <source>
        <dbReference type="ARBA" id="ARBA00022642"/>
    </source>
</evidence>
<dbReference type="Gene3D" id="3.40.50.620">
    <property type="entry name" value="HUPs"/>
    <property type="match status" value="1"/>
</dbReference>
<evidence type="ECO:0000256" key="10">
    <source>
        <dbReference type="ARBA" id="ARBA00048721"/>
    </source>
</evidence>
<dbReference type="NCBIfam" id="TIGR00482">
    <property type="entry name" value="nicotinate (nicotinamide) nucleotide adenylyltransferase"/>
    <property type="match status" value="1"/>
</dbReference>
<sequence length="226" mass="25784">MQAKIDRDGQEKHYGEDPGHTARKEADVRHNLPYAAPDQVIGLLGGSFDPPHAGHQHISREALRRFGLDRVWWLVSPGNPLKARGPAPLERRVAAARALVRHPRIQITDIEARIGTRYTAETLQAMMRLYPRVRFVWLMGADNLAQFHRWDQWEWIMDNVPVGVLARPGDRLSARRSRAAAHYARWRIPGRWSQMLGHASTPAWCFVNVPMLDISSTEIRASGRWG</sequence>
<gene>
    <name evidence="11" type="primary">nadD</name>
    <name evidence="14" type="ORF">CLV78_10539</name>
</gene>
<evidence type="ECO:0000256" key="5">
    <source>
        <dbReference type="ARBA" id="ARBA00022679"/>
    </source>
</evidence>
<accession>A0A2T0RPC4</accession>
<comment type="similarity">
    <text evidence="3 11">Belongs to the NadD family.</text>
</comment>
<dbReference type="NCBIfam" id="NF000843">
    <property type="entry name" value="PRK00071.2-2"/>
    <property type="match status" value="1"/>
</dbReference>
<dbReference type="EMBL" id="PVTD01000005">
    <property type="protein sequence ID" value="PRY22987.1"/>
    <property type="molecule type" value="Genomic_DNA"/>
</dbReference>
<dbReference type="PANTHER" id="PTHR39321:SF3">
    <property type="entry name" value="PHOSPHOPANTETHEINE ADENYLYLTRANSFERASE"/>
    <property type="match status" value="1"/>
</dbReference>
<dbReference type="UniPathway" id="UPA00253">
    <property type="reaction ID" value="UER00332"/>
</dbReference>
<comment type="catalytic activity">
    <reaction evidence="10 11">
        <text>nicotinate beta-D-ribonucleotide + ATP + H(+) = deamido-NAD(+) + diphosphate</text>
        <dbReference type="Rhea" id="RHEA:22860"/>
        <dbReference type="ChEBI" id="CHEBI:15378"/>
        <dbReference type="ChEBI" id="CHEBI:30616"/>
        <dbReference type="ChEBI" id="CHEBI:33019"/>
        <dbReference type="ChEBI" id="CHEBI:57502"/>
        <dbReference type="ChEBI" id="CHEBI:58437"/>
        <dbReference type="EC" id="2.7.7.18"/>
    </reaction>
</comment>
<feature type="region of interest" description="Disordered" evidence="12">
    <location>
        <begin position="1"/>
        <end position="25"/>
    </location>
</feature>
<proteinExistence type="inferred from homology"/>
<name>A0A2T0RPC4_9RHOB</name>
<evidence type="ECO:0000256" key="2">
    <source>
        <dbReference type="ARBA" id="ARBA00005019"/>
    </source>
</evidence>
<keyword evidence="6 11" id="KW-0548">Nucleotidyltransferase</keyword>
<evidence type="ECO:0000256" key="12">
    <source>
        <dbReference type="SAM" id="MobiDB-lite"/>
    </source>
</evidence>
<dbReference type="PANTHER" id="PTHR39321">
    <property type="entry name" value="NICOTINATE-NUCLEOTIDE ADENYLYLTRANSFERASE-RELATED"/>
    <property type="match status" value="1"/>
</dbReference>
<dbReference type="HAMAP" id="MF_00244">
    <property type="entry name" value="NaMN_adenylyltr"/>
    <property type="match status" value="1"/>
</dbReference>
<dbReference type="InterPro" id="IPR014729">
    <property type="entry name" value="Rossmann-like_a/b/a_fold"/>
</dbReference>
<evidence type="ECO:0000256" key="9">
    <source>
        <dbReference type="ARBA" id="ARBA00023027"/>
    </source>
</evidence>
<dbReference type="SUPFAM" id="SSF52374">
    <property type="entry name" value="Nucleotidylyl transferase"/>
    <property type="match status" value="1"/>
</dbReference>
<dbReference type="NCBIfam" id="TIGR00125">
    <property type="entry name" value="cyt_tran_rel"/>
    <property type="match status" value="1"/>
</dbReference>
<reference evidence="14 15" key="1">
    <citation type="submission" date="2018-03" db="EMBL/GenBank/DDBJ databases">
        <title>Genomic Encyclopedia of Archaeal and Bacterial Type Strains, Phase II (KMG-II): from individual species to whole genera.</title>
        <authorList>
            <person name="Goeker M."/>
        </authorList>
    </citation>
    <scope>NUCLEOTIDE SEQUENCE [LARGE SCALE GENOMIC DNA]</scope>
    <source>
        <strain evidence="14 15">DSM 29328</strain>
    </source>
</reference>
<evidence type="ECO:0000256" key="3">
    <source>
        <dbReference type="ARBA" id="ARBA00009014"/>
    </source>
</evidence>
<protein>
    <recommendedName>
        <fullName evidence="11">Probable nicotinate-nucleotide adenylyltransferase</fullName>
        <ecNumber evidence="11">2.7.7.18</ecNumber>
    </recommendedName>
    <alternativeName>
        <fullName evidence="11">Deamido-NAD(+) diphosphorylase</fullName>
    </alternativeName>
    <alternativeName>
        <fullName evidence="11">Deamido-NAD(+) pyrophosphorylase</fullName>
    </alternativeName>
    <alternativeName>
        <fullName evidence="11">Nicotinate mononucleotide adenylyltransferase</fullName>
        <shortName evidence="11">NaMN adenylyltransferase</shortName>
    </alternativeName>
</protein>
<keyword evidence="4 11" id="KW-0662">Pyridine nucleotide biosynthesis</keyword>
<evidence type="ECO:0000313" key="14">
    <source>
        <dbReference type="EMBL" id="PRY22987.1"/>
    </source>
</evidence>
<keyword evidence="8 11" id="KW-0067">ATP-binding</keyword>
<feature type="domain" description="Cytidyltransferase-like" evidence="13">
    <location>
        <begin position="43"/>
        <end position="221"/>
    </location>
</feature>
<keyword evidence="5 11" id="KW-0808">Transferase</keyword>